<accession>A0A314ZUA3</accession>
<gene>
    <name evidence="1" type="ORF">Pyn_01181</name>
</gene>
<name>A0A314ZUA3_PRUYE</name>
<reference evidence="1 2" key="1">
    <citation type="submission" date="2018-02" db="EMBL/GenBank/DDBJ databases">
        <title>Draft genome of wild Prunus yedoensis var. nudiflora.</title>
        <authorList>
            <person name="Baek S."/>
            <person name="Kim J.-H."/>
            <person name="Choi K."/>
            <person name="Kim G.-B."/>
            <person name="Cho A."/>
            <person name="Jang H."/>
            <person name="Shin C.-H."/>
            <person name="Yu H.-J."/>
            <person name="Mun J.-H."/>
        </authorList>
    </citation>
    <scope>NUCLEOTIDE SEQUENCE [LARGE SCALE GENOMIC DNA]</scope>
    <source>
        <strain evidence="2">cv. Jeju island</strain>
        <tissue evidence="1">Leaf</tissue>
    </source>
</reference>
<dbReference type="AlphaFoldDB" id="A0A314ZUA3"/>
<organism evidence="1 2">
    <name type="scientific">Prunus yedoensis var. nudiflora</name>
    <dbReference type="NCBI Taxonomy" id="2094558"/>
    <lineage>
        <taxon>Eukaryota</taxon>
        <taxon>Viridiplantae</taxon>
        <taxon>Streptophyta</taxon>
        <taxon>Embryophyta</taxon>
        <taxon>Tracheophyta</taxon>
        <taxon>Spermatophyta</taxon>
        <taxon>Magnoliopsida</taxon>
        <taxon>eudicotyledons</taxon>
        <taxon>Gunneridae</taxon>
        <taxon>Pentapetalae</taxon>
        <taxon>rosids</taxon>
        <taxon>fabids</taxon>
        <taxon>Rosales</taxon>
        <taxon>Rosaceae</taxon>
        <taxon>Amygdaloideae</taxon>
        <taxon>Amygdaleae</taxon>
        <taxon>Prunus</taxon>
    </lineage>
</organism>
<proteinExistence type="predicted"/>
<comment type="caution">
    <text evidence="1">The sequence shown here is derived from an EMBL/GenBank/DDBJ whole genome shotgun (WGS) entry which is preliminary data.</text>
</comment>
<evidence type="ECO:0000313" key="2">
    <source>
        <dbReference type="Proteomes" id="UP000250321"/>
    </source>
</evidence>
<dbReference type="EMBL" id="PJQY01000034">
    <property type="protein sequence ID" value="PQQ20541.1"/>
    <property type="molecule type" value="Genomic_DNA"/>
</dbReference>
<sequence length="106" mass="12038">MELVMGLASWSRDHIKQVIERAYGLFSNGVLVWNWVGVSGGWGCEWWGYRGTNRHIGNGTNWKMELVMGRASRSRDSIKRVIERAHGLFSNGVLVWNWVGVFGGWG</sequence>
<dbReference type="Proteomes" id="UP000250321">
    <property type="component" value="Unassembled WGS sequence"/>
</dbReference>
<evidence type="ECO:0000313" key="1">
    <source>
        <dbReference type="EMBL" id="PQQ20541.1"/>
    </source>
</evidence>
<protein>
    <submittedName>
        <fullName evidence="1">Uncharacterized protein</fullName>
    </submittedName>
</protein>
<keyword evidence="2" id="KW-1185">Reference proteome</keyword>